<evidence type="ECO:0000259" key="11">
    <source>
        <dbReference type="Pfam" id="PF03725"/>
    </source>
</evidence>
<evidence type="ECO:0000313" key="12">
    <source>
        <dbReference type="EnsemblPlants" id="AUR62018086-RA:cds"/>
    </source>
</evidence>
<dbReference type="FunFam" id="3.30.230.70:FF:000001">
    <property type="entry name" value="Polyribonucleotide nucleotidyltransferase"/>
    <property type="match status" value="1"/>
</dbReference>
<organism evidence="12 13">
    <name type="scientific">Chenopodium quinoa</name>
    <name type="common">Quinoa</name>
    <dbReference type="NCBI Taxonomy" id="63459"/>
    <lineage>
        <taxon>Eukaryota</taxon>
        <taxon>Viridiplantae</taxon>
        <taxon>Streptophyta</taxon>
        <taxon>Embryophyta</taxon>
        <taxon>Tracheophyta</taxon>
        <taxon>Spermatophyta</taxon>
        <taxon>Magnoliopsida</taxon>
        <taxon>eudicotyledons</taxon>
        <taxon>Gunneridae</taxon>
        <taxon>Pentapetalae</taxon>
        <taxon>Caryophyllales</taxon>
        <taxon>Chenopodiaceae</taxon>
        <taxon>Chenopodioideae</taxon>
        <taxon>Atripliceae</taxon>
        <taxon>Chenopodium</taxon>
    </lineage>
</organism>
<dbReference type="SUPFAM" id="SSF55666">
    <property type="entry name" value="Ribonuclease PH domain 2-like"/>
    <property type="match status" value="1"/>
</dbReference>
<evidence type="ECO:0000256" key="9">
    <source>
        <dbReference type="SAM" id="MobiDB-lite"/>
    </source>
</evidence>
<keyword evidence="4" id="KW-0808">Transferase</keyword>
<dbReference type="Gramene" id="AUR62018086-RA">
    <property type="protein sequence ID" value="AUR62018086-RA:cds"/>
    <property type="gene ID" value="AUR62018086"/>
</dbReference>
<dbReference type="GO" id="GO:0009570">
    <property type="term" value="C:chloroplast stroma"/>
    <property type="evidence" value="ECO:0007669"/>
    <property type="project" value="TreeGrafter"/>
</dbReference>
<keyword evidence="13" id="KW-1185">Reference proteome</keyword>
<dbReference type="InterPro" id="IPR020568">
    <property type="entry name" value="Ribosomal_Su5_D2-typ_SF"/>
</dbReference>
<feature type="domain" description="Exoribonuclease phosphorolytic" evidence="11">
    <location>
        <begin position="228"/>
        <end position="288"/>
    </location>
</feature>
<dbReference type="GO" id="GO:0000965">
    <property type="term" value="P:mitochondrial RNA 3'-end processing"/>
    <property type="evidence" value="ECO:0007669"/>
    <property type="project" value="TreeGrafter"/>
</dbReference>
<dbReference type="InterPro" id="IPR001247">
    <property type="entry name" value="ExoRNase_PH_dom1"/>
</dbReference>
<reference evidence="12" key="1">
    <citation type="journal article" date="2017" name="Nature">
        <title>The genome of Chenopodium quinoa.</title>
        <authorList>
            <person name="Jarvis D.E."/>
            <person name="Ho Y.S."/>
            <person name="Lightfoot D.J."/>
            <person name="Schmoeckel S.M."/>
            <person name="Li B."/>
            <person name="Borm T.J.A."/>
            <person name="Ohyanagi H."/>
            <person name="Mineta K."/>
            <person name="Michell C.T."/>
            <person name="Saber N."/>
            <person name="Kharbatia N.M."/>
            <person name="Rupper R.R."/>
            <person name="Sharp A.R."/>
            <person name="Dally N."/>
            <person name="Boughton B.A."/>
            <person name="Woo Y.H."/>
            <person name="Gao G."/>
            <person name="Schijlen E.G.W.M."/>
            <person name="Guo X."/>
            <person name="Momin A.A."/>
            <person name="Negrao S."/>
            <person name="Al-Babili S."/>
            <person name="Gehring C."/>
            <person name="Roessner U."/>
            <person name="Jung C."/>
            <person name="Murphy K."/>
            <person name="Arold S.T."/>
            <person name="Gojobori T."/>
            <person name="van der Linden C.G."/>
            <person name="van Loo E.N."/>
            <person name="Jellen E.N."/>
            <person name="Maughan P.J."/>
            <person name="Tester M."/>
        </authorList>
    </citation>
    <scope>NUCLEOTIDE SEQUENCE [LARGE SCALE GENOMIC DNA]</scope>
    <source>
        <strain evidence="12">cv. PI 614886</strain>
    </source>
</reference>
<evidence type="ECO:0000256" key="4">
    <source>
        <dbReference type="ARBA" id="ARBA00022679"/>
    </source>
</evidence>
<dbReference type="GO" id="GO:0008033">
    <property type="term" value="P:tRNA processing"/>
    <property type="evidence" value="ECO:0007669"/>
    <property type="project" value="UniProtKB-KW"/>
</dbReference>
<name>A0A803LS92_CHEQI</name>
<sequence length="312" mass="34482">MLANSLSSLTHSCPHSSALPSSHSKNCKLLLSTSALSRFKTSKAFPSLHHLLPWNFHGKNFNFRAMSETHVSDQYTHDSLQPYSVKIPFGDRHAIKWNHVGIKIGSGWGKEKEHRKRIVYTTVCMADIPSEPSDFFPLSVNYQERFSAAGRTSGGFFKREGRPKDHEVLVCRLIDRPLRPTMVKGFYHETQVLSWVLSYDGLHPPDALAVTAAGIAVALSELPHTKTIAGVRVGLVGGKYIVNPTTNEIEDSELDLVVAGTDSAILMIEGYCNFLPEEKVLEAVEVGQVPAMISTTVFNIFRWSCNSLATAS</sequence>
<evidence type="ECO:0000256" key="7">
    <source>
        <dbReference type="ARBA" id="ARBA00022839"/>
    </source>
</evidence>
<evidence type="ECO:0000313" key="13">
    <source>
        <dbReference type="Proteomes" id="UP000596660"/>
    </source>
</evidence>
<dbReference type="GO" id="GO:0006364">
    <property type="term" value="P:rRNA processing"/>
    <property type="evidence" value="ECO:0007669"/>
    <property type="project" value="UniProtKB-KW"/>
</dbReference>
<dbReference type="Proteomes" id="UP000596660">
    <property type="component" value="Unplaced"/>
</dbReference>
<proteinExistence type="inferred from homology"/>
<evidence type="ECO:0000256" key="1">
    <source>
        <dbReference type="ARBA" id="ARBA00007404"/>
    </source>
</evidence>
<evidence type="ECO:0000259" key="10">
    <source>
        <dbReference type="Pfam" id="PF01138"/>
    </source>
</evidence>
<dbReference type="GO" id="GO:0005739">
    <property type="term" value="C:mitochondrion"/>
    <property type="evidence" value="ECO:0007669"/>
    <property type="project" value="TreeGrafter"/>
</dbReference>
<keyword evidence="8" id="KW-0694">RNA-binding</keyword>
<protein>
    <recommendedName>
        <fullName evidence="2">polyribonucleotide nucleotidyltransferase</fullName>
        <ecNumber evidence="2">2.7.7.8</ecNumber>
    </recommendedName>
</protein>
<keyword evidence="7" id="KW-0540">Nuclease</keyword>
<keyword evidence="3" id="KW-0698">rRNA processing</keyword>
<evidence type="ECO:0000256" key="5">
    <source>
        <dbReference type="ARBA" id="ARBA00022694"/>
    </source>
</evidence>
<dbReference type="AlphaFoldDB" id="A0A803LS92"/>
<dbReference type="Gene3D" id="3.30.230.70">
    <property type="entry name" value="GHMP Kinase, N-terminal domain"/>
    <property type="match status" value="1"/>
</dbReference>
<dbReference type="GO" id="GO:0000958">
    <property type="term" value="P:mitochondrial mRNA catabolic process"/>
    <property type="evidence" value="ECO:0007669"/>
    <property type="project" value="TreeGrafter"/>
</dbReference>
<evidence type="ECO:0000256" key="3">
    <source>
        <dbReference type="ARBA" id="ARBA00022552"/>
    </source>
</evidence>
<dbReference type="InterPro" id="IPR036345">
    <property type="entry name" value="ExoRNase_PH_dom2_sf"/>
</dbReference>
<evidence type="ECO:0000256" key="6">
    <source>
        <dbReference type="ARBA" id="ARBA00022695"/>
    </source>
</evidence>
<accession>A0A803LS92</accession>
<evidence type="ECO:0000256" key="8">
    <source>
        <dbReference type="ARBA" id="ARBA00022884"/>
    </source>
</evidence>
<dbReference type="PANTHER" id="PTHR11252">
    <property type="entry name" value="POLYRIBONUCLEOTIDE NUCLEOTIDYLTRANSFERASE"/>
    <property type="match status" value="1"/>
</dbReference>
<keyword evidence="7" id="KW-0378">Hydrolase</keyword>
<feature type="region of interest" description="Disordered" evidence="9">
    <location>
        <begin position="1"/>
        <end position="23"/>
    </location>
</feature>
<dbReference type="InterPro" id="IPR015847">
    <property type="entry name" value="ExoRNase_PH_dom2"/>
</dbReference>
<dbReference type="GO" id="GO:0004654">
    <property type="term" value="F:polyribonucleotide nucleotidyltransferase activity"/>
    <property type="evidence" value="ECO:0007669"/>
    <property type="project" value="UniProtKB-EC"/>
</dbReference>
<dbReference type="Pfam" id="PF03725">
    <property type="entry name" value="RNase_PH_C"/>
    <property type="match status" value="1"/>
</dbReference>
<dbReference type="GO" id="GO:0005829">
    <property type="term" value="C:cytosol"/>
    <property type="evidence" value="ECO:0007669"/>
    <property type="project" value="TreeGrafter"/>
</dbReference>
<dbReference type="SUPFAM" id="SSF54211">
    <property type="entry name" value="Ribosomal protein S5 domain 2-like"/>
    <property type="match status" value="1"/>
</dbReference>
<feature type="domain" description="Exoribonuclease phosphorolytic" evidence="10">
    <location>
        <begin position="118"/>
        <end position="223"/>
    </location>
</feature>
<dbReference type="GO" id="GO:0000175">
    <property type="term" value="F:3'-5'-RNA exonuclease activity"/>
    <property type="evidence" value="ECO:0007669"/>
    <property type="project" value="TreeGrafter"/>
</dbReference>
<dbReference type="EnsemblPlants" id="AUR62018086-RA">
    <property type="protein sequence ID" value="AUR62018086-RA:cds"/>
    <property type="gene ID" value="AUR62018086"/>
</dbReference>
<dbReference type="GO" id="GO:0003723">
    <property type="term" value="F:RNA binding"/>
    <property type="evidence" value="ECO:0007669"/>
    <property type="project" value="UniProtKB-KW"/>
</dbReference>
<dbReference type="Pfam" id="PF01138">
    <property type="entry name" value="RNase_PH"/>
    <property type="match status" value="1"/>
</dbReference>
<reference evidence="12" key="2">
    <citation type="submission" date="2021-03" db="UniProtKB">
        <authorList>
            <consortium name="EnsemblPlants"/>
        </authorList>
    </citation>
    <scope>IDENTIFICATION</scope>
</reference>
<dbReference type="InterPro" id="IPR012162">
    <property type="entry name" value="PNPase"/>
</dbReference>
<keyword evidence="5" id="KW-0819">tRNA processing</keyword>
<comment type="similarity">
    <text evidence="1">Belongs to the polyribonucleotide nucleotidyltransferase family.</text>
</comment>
<evidence type="ECO:0000256" key="2">
    <source>
        <dbReference type="ARBA" id="ARBA00012416"/>
    </source>
</evidence>
<dbReference type="EC" id="2.7.7.8" evidence="2"/>
<dbReference type="InterPro" id="IPR027408">
    <property type="entry name" value="PNPase/RNase_PH_dom_sf"/>
</dbReference>
<keyword evidence="6" id="KW-0548">Nucleotidyltransferase</keyword>
<dbReference type="PANTHER" id="PTHR11252:SF0">
    <property type="entry name" value="POLYRIBONUCLEOTIDE NUCLEOTIDYLTRANSFERASE 1, MITOCHONDRIAL"/>
    <property type="match status" value="1"/>
</dbReference>
<keyword evidence="7" id="KW-0269">Exonuclease</keyword>